<organism evidence="2 3">
    <name type="scientific">Amycolatopsis minnesotensis</name>
    <dbReference type="NCBI Taxonomy" id="337894"/>
    <lineage>
        <taxon>Bacteria</taxon>
        <taxon>Bacillati</taxon>
        <taxon>Actinomycetota</taxon>
        <taxon>Actinomycetes</taxon>
        <taxon>Pseudonocardiales</taxon>
        <taxon>Pseudonocardiaceae</taxon>
        <taxon>Amycolatopsis</taxon>
    </lineage>
</organism>
<dbReference type="InterPro" id="IPR043917">
    <property type="entry name" value="DUF5753"/>
</dbReference>
<dbReference type="Pfam" id="PF13560">
    <property type="entry name" value="HTH_31"/>
    <property type="match status" value="1"/>
</dbReference>
<evidence type="ECO:0000313" key="2">
    <source>
        <dbReference type="EMBL" id="GAA1955439.1"/>
    </source>
</evidence>
<keyword evidence="3" id="KW-1185">Reference proteome</keyword>
<reference evidence="3" key="1">
    <citation type="journal article" date="2019" name="Int. J. Syst. Evol. Microbiol.">
        <title>The Global Catalogue of Microorganisms (GCM) 10K type strain sequencing project: providing services to taxonomists for standard genome sequencing and annotation.</title>
        <authorList>
            <consortium name="The Broad Institute Genomics Platform"/>
            <consortium name="The Broad Institute Genome Sequencing Center for Infectious Disease"/>
            <person name="Wu L."/>
            <person name="Ma J."/>
        </authorList>
    </citation>
    <scope>NUCLEOTIDE SEQUENCE [LARGE SCALE GENOMIC DNA]</scope>
    <source>
        <strain evidence="3">JCM 14545</strain>
    </source>
</reference>
<evidence type="ECO:0000313" key="3">
    <source>
        <dbReference type="Proteomes" id="UP001501116"/>
    </source>
</evidence>
<comment type="caution">
    <text evidence="2">The sequence shown here is derived from an EMBL/GenBank/DDBJ whole genome shotgun (WGS) entry which is preliminary data.</text>
</comment>
<proteinExistence type="predicted"/>
<accession>A0ABP5C1A1</accession>
<evidence type="ECO:0000259" key="1">
    <source>
        <dbReference type="Pfam" id="PF19054"/>
    </source>
</evidence>
<feature type="domain" description="DUF5753" evidence="1">
    <location>
        <begin position="94"/>
        <end position="273"/>
    </location>
</feature>
<dbReference type="RefSeq" id="WP_344417317.1">
    <property type="nucleotide sequence ID" value="NZ_BAAANN010000009.1"/>
</dbReference>
<dbReference type="Pfam" id="PF19054">
    <property type="entry name" value="DUF5753"/>
    <property type="match status" value="1"/>
</dbReference>
<gene>
    <name evidence="2" type="ORF">GCM10009754_26380</name>
</gene>
<dbReference type="Proteomes" id="UP001501116">
    <property type="component" value="Unassembled WGS sequence"/>
</dbReference>
<dbReference type="EMBL" id="BAAANN010000009">
    <property type="protein sequence ID" value="GAA1955439.1"/>
    <property type="molecule type" value="Genomic_DNA"/>
</dbReference>
<name>A0ABP5C1A1_9PSEU</name>
<protein>
    <submittedName>
        <fullName evidence="2">Helix-turn-helix transcriptional regulator</fullName>
    </submittedName>
</protein>
<sequence length="279" mass="30386">MVKGPVASRVLLGFELRELREAAGKDVEAVVTHTGWYATKIYRSERGEGALAAAEIDKLLAFYGASKATATRIRDIAAQARRRGSYGKVPDWSRQYFGLEQDATELRFHQGELVPGLFQTEAYARALISTSKTVAPADVDDVVQSRIRRRSLLTGKNPPEVHLVLGEAAIHCQVGGPEALVEQINHLIDVAKLPNVTLQLLPFAVGAHAALGDGFSLLTLEIGGGPSKWVYVSDLNRGECRADPAQVRTYQLTFDSLVVNALGEGETLARLRQTRDGLR</sequence>